<dbReference type="Pfam" id="PF01791">
    <property type="entry name" value="DeoC"/>
    <property type="match status" value="1"/>
</dbReference>
<accession>A0A519BC43</accession>
<name>A0A519BC43_9DELT</name>
<dbReference type="PANTHER" id="PTHR47916:SF1">
    <property type="entry name" value="3-HYDROXY-5-PHOSPHONOOXYPENTANE-2,4-DIONE THIOLASE"/>
    <property type="match status" value="1"/>
</dbReference>
<sequence length="279" mass="30224">MVPSLAGWDKFKTIKGAGYMDYGLKNRLSRIIKPKDKRTVMLAIDHGYFMGPTGGLEDVKGAITPLLNYADSLMLTRGILRNQIDAGIDIPIVLRVSGGTSILKDDLSDEDITVSMEDAIRLNVSAVALSIFIGSKNEKQGIINLARLVDEGNRYGIPVLAVTAVGREMTRDARYLSLAVRIAAETGASIVKTYYCDDFERVVNTCPVPVVVAGGKKTGEKEALELAYNAVKRGAAGVDMGRNIFQSEKPVNMIKAVKAVVHKGLAAEEAYNTVYNIIK</sequence>
<dbReference type="PIRSF" id="PIRSF038992">
    <property type="entry name" value="Aldolase_Ia"/>
    <property type="match status" value="1"/>
</dbReference>
<dbReference type="NCBIfam" id="NF006081">
    <property type="entry name" value="PRK08227.1"/>
    <property type="match status" value="1"/>
</dbReference>
<dbReference type="PANTHER" id="PTHR47916">
    <property type="entry name" value="FRUCTOSE-BISPHOSPHATE ALDOLASE CLASS 1"/>
    <property type="match status" value="1"/>
</dbReference>
<reference evidence="1 2" key="1">
    <citation type="submission" date="2019-01" db="EMBL/GenBank/DDBJ databases">
        <title>Insights into ecological role of a new deltaproteobacterial order Candidatus Sinidesulfobacterales (Sva0485) by metagenomics and metatranscriptomics.</title>
        <authorList>
            <person name="Tan S."/>
            <person name="Liu J."/>
            <person name="Fang Y."/>
            <person name="Hedlund B.P."/>
            <person name="Lian Z.H."/>
            <person name="Huang L.Y."/>
            <person name="Li J.T."/>
            <person name="Huang L.N."/>
            <person name="Li W.J."/>
            <person name="Jiang H.C."/>
            <person name="Dong H.L."/>
            <person name="Shu W.S."/>
        </authorList>
    </citation>
    <scope>NUCLEOTIDE SEQUENCE [LARGE SCALE GENOMIC DNA]</scope>
    <source>
        <strain evidence="1">AP3</strain>
    </source>
</reference>
<protein>
    <submittedName>
        <fullName evidence="1">3-hydroxy-5-phosphonooxypentane-2,4-dione thiolase</fullName>
        <ecNumber evidence="1">2.3.1.245</ecNumber>
    </submittedName>
</protein>
<dbReference type="InterPro" id="IPR041720">
    <property type="entry name" value="FbaB-like"/>
</dbReference>
<organism evidence="1 2">
    <name type="scientific">Candidatus Acidulodesulfobacterium ferriphilum</name>
    <dbReference type="NCBI Taxonomy" id="2597223"/>
    <lineage>
        <taxon>Bacteria</taxon>
        <taxon>Deltaproteobacteria</taxon>
        <taxon>Candidatus Acidulodesulfobacterales</taxon>
        <taxon>Candidatus Acidulodesulfobacterium</taxon>
    </lineage>
</organism>
<dbReference type="InterPro" id="IPR013785">
    <property type="entry name" value="Aldolase_TIM"/>
</dbReference>
<dbReference type="InterPro" id="IPR002915">
    <property type="entry name" value="DeoC/FbaB/LacD_aldolase"/>
</dbReference>
<dbReference type="CDD" id="cd00958">
    <property type="entry name" value="DhnA"/>
    <property type="match status" value="1"/>
</dbReference>
<dbReference type="EMBL" id="SGBD01000001">
    <property type="protein sequence ID" value="RZD14845.1"/>
    <property type="molecule type" value="Genomic_DNA"/>
</dbReference>
<proteinExistence type="predicted"/>
<dbReference type="GO" id="GO:0004332">
    <property type="term" value="F:fructose-bisphosphate aldolase activity"/>
    <property type="evidence" value="ECO:0007669"/>
    <property type="project" value="InterPro"/>
</dbReference>
<dbReference type="AlphaFoldDB" id="A0A519BC43"/>
<dbReference type="SUPFAM" id="SSF51569">
    <property type="entry name" value="Aldolase"/>
    <property type="match status" value="1"/>
</dbReference>
<evidence type="ECO:0000313" key="1">
    <source>
        <dbReference type="EMBL" id="RZD14845.1"/>
    </source>
</evidence>
<dbReference type="InterPro" id="IPR050456">
    <property type="entry name" value="DeoC/FbaB_aldolase"/>
</dbReference>
<dbReference type="SMART" id="SM01133">
    <property type="entry name" value="DeoC"/>
    <property type="match status" value="1"/>
</dbReference>
<comment type="caution">
    <text evidence="1">The sequence shown here is derived from an EMBL/GenBank/DDBJ whole genome shotgun (WGS) entry which is preliminary data.</text>
</comment>
<dbReference type="EC" id="2.3.1.245" evidence="1"/>
<dbReference type="Gene3D" id="3.20.20.70">
    <property type="entry name" value="Aldolase class I"/>
    <property type="match status" value="1"/>
</dbReference>
<dbReference type="Proteomes" id="UP000320813">
    <property type="component" value="Unassembled WGS sequence"/>
</dbReference>
<gene>
    <name evidence="1" type="ORF">EVJ47_00740</name>
</gene>
<evidence type="ECO:0000313" key="2">
    <source>
        <dbReference type="Proteomes" id="UP000320813"/>
    </source>
</evidence>
<keyword evidence="1" id="KW-0808">Transferase</keyword>
<dbReference type="GO" id="GO:0016746">
    <property type="term" value="F:acyltransferase activity"/>
    <property type="evidence" value="ECO:0007669"/>
    <property type="project" value="UniProtKB-KW"/>
</dbReference>
<keyword evidence="1" id="KW-0012">Acyltransferase</keyword>